<name>A0A1T5CSA5_9FLAO</name>
<evidence type="ECO:0000259" key="2">
    <source>
        <dbReference type="Pfam" id="PF13568"/>
    </source>
</evidence>
<accession>A0A1T5CSA5</accession>
<gene>
    <name evidence="3" type="ORF">SAMN05660477_00297</name>
</gene>
<evidence type="ECO:0000313" key="3">
    <source>
        <dbReference type="EMBL" id="SKB62362.1"/>
    </source>
</evidence>
<dbReference type="EMBL" id="FUYZ01000001">
    <property type="protein sequence ID" value="SKB62362.1"/>
    <property type="molecule type" value="Genomic_DNA"/>
</dbReference>
<reference evidence="3 4" key="1">
    <citation type="submission" date="2017-02" db="EMBL/GenBank/DDBJ databases">
        <authorList>
            <person name="Peterson S.W."/>
        </authorList>
    </citation>
    <scope>NUCLEOTIDE SEQUENCE [LARGE SCALE GENOMIC DNA]</scope>
    <source>
        <strain evidence="3 4">DSM 22323</strain>
    </source>
</reference>
<proteinExistence type="predicted"/>
<dbReference type="STRING" id="619805.SAMN05660477_00297"/>
<protein>
    <submittedName>
        <fullName evidence="3">Outer membrane protein beta-barrel domain-containing protein</fullName>
    </submittedName>
</protein>
<feature type="chain" id="PRO_5012097630" evidence="1">
    <location>
        <begin position="34"/>
        <end position="275"/>
    </location>
</feature>
<organism evidence="3 4">
    <name type="scientific">Soonwooa buanensis</name>
    <dbReference type="NCBI Taxonomy" id="619805"/>
    <lineage>
        <taxon>Bacteria</taxon>
        <taxon>Pseudomonadati</taxon>
        <taxon>Bacteroidota</taxon>
        <taxon>Flavobacteriia</taxon>
        <taxon>Flavobacteriales</taxon>
        <taxon>Weeksellaceae</taxon>
        <taxon>Chryseobacterium group</taxon>
        <taxon>Soonwooa</taxon>
    </lineage>
</organism>
<dbReference type="Gene3D" id="2.40.160.20">
    <property type="match status" value="1"/>
</dbReference>
<evidence type="ECO:0000313" key="4">
    <source>
        <dbReference type="Proteomes" id="UP000191112"/>
    </source>
</evidence>
<feature type="signal peptide" evidence="1">
    <location>
        <begin position="1"/>
        <end position="33"/>
    </location>
</feature>
<dbReference type="Proteomes" id="UP000191112">
    <property type="component" value="Unassembled WGS sequence"/>
</dbReference>
<dbReference type="AlphaFoldDB" id="A0A1T5CSA5"/>
<keyword evidence="1" id="KW-0732">Signal</keyword>
<dbReference type="Pfam" id="PF13568">
    <property type="entry name" value="OMP_b-brl_2"/>
    <property type="match status" value="1"/>
</dbReference>
<evidence type="ECO:0000256" key="1">
    <source>
        <dbReference type="SAM" id="SignalP"/>
    </source>
</evidence>
<feature type="domain" description="Outer membrane protein beta-barrel" evidence="2">
    <location>
        <begin position="54"/>
        <end position="244"/>
    </location>
</feature>
<dbReference type="InterPro" id="IPR025665">
    <property type="entry name" value="Beta-barrel_OMP_2"/>
</dbReference>
<sequence length="275" mass="31574">MQLFIKPQNSKMIKLKLKHLVAFGLLCSFSANAQLTDIFRKKDRLDNLEDFDTQKFSWGFYLAANNFDSKLVLDPHYGMNGQQSLITSKPGYSFGAGLIGKMRLNEYLDLRMEPGLHFTEREYTFNTQSNDQYSGGTTQFPAFTPIGLTDVDKVKRVKSTYLDIPIMLEIHGDRWYNTRPYAAGGVNYLMNLQSNETSTEDNSRNIFRSTTHNFGWTAEIGMQIYFSRFKLTPAIRGTFFMNNEIVADNPETPPYWAAGISTMQTHAFMFVLKFE</sequence>
<keyword evidence="4" id="KW-1185">Reference proteome</keyword>